<feature type="domain" description="Enoyl reductase (ER)" evidence="2">
    <location>
        <begin position="10"/>
        <end position="338"/>
    </location>
</feature>
<dbReference type="InterPro" id="IPR013149">
    <property type="entry name" value="ADH-like_C"/>
</dbReference>
<dbReference type="InterPro" id="IPR011032">
    <property type="entry name" value="GroES-like_sf"/>
</dbReference>
<dbReference type="InterPro" id="IPR020843">
    <property type="entry name" value="ER"/>
</dbReference>
<name>A0A381QZP0_9ZZZZ</name>
<evidence type="ECO:0000256" key="1">
    <source>
        <dbReference type="ARBA" id="ARBA00022857"/>
    </source>
</evidence>
<dbReference type="EMBL" id="UINC01001528">
    <property type="protein sequence ID" value="SUZ82943.1"/>
    <property type="molecule type" value="Genomic_DNA"/>
</dbReference>
<accession>A0A381QZP0</accession>
<dbReference type="PANTHER" id="PTHR44154:SF1">
    <property type="entry name" value="QUINONE OXIDOREDUCTASE"/>
    <property type="match status" value="1"/>
</dbReference>
<dbReference type="SUPFAM" id="SSF50129">
    <property type="entry name" value="GroES-like"/>
    <property type="match status" value="1"/>
</dbReference>
<dbReference type="InterPro" id="IPR013154">
    <property type="entry name" value="ADH-like_N"/>
</dbReference>
<evidence type="ECO:0000313" key="3">
    <source>
        <dbReference type="EMBL" id="SUZ82943.1"/>
    </source>
</evidence>
<dbReference type="PANTHER" id="PTHR44154">
    <property type="entry name" value="QUINONE OXIDOREDUCTASE"/>
    <property type="match status" value="1"/>
</dbReference>
<dbReference type="Pfam" id="PF00107">
    <property type="entry name" value="ADH_zinc_N"/>
    <property type="match status" value="1"/>
</dbReference>
<dbReference type="SUPFAM" id="SSF51735">
    <property type="entry name" value="NAD(P)-binding Rossmann-fold domains"/>
    <property type="match status" value="1"/>
</dbReference>
<proteinExistence type="predicted"/>
<dbReference type="AlphaFoldDB" id="A0A381QZP0"/>
<dbReference type="GO" id="GO:0016491">
    <property type="term" value="F:oxidoreductase activity"/>
    <property type="evidence" value="ECO:0007669"/>
    <property type="project" value="InterPro"/>
</dbReference>
<protein>
    <recommendedName>
        <fullName evidence="2">Enoyl reductase (ER) domain-containing protein</fullName>
    </recommendedName>
</protein>
<gene>
    <name evidence="3" type="ORF">METZ01_LOCUS35797</name>
</gene>
<dbReference type="Pfam" id="PF08240">
    <property type="entry name" value="ADH_N"/>
    <property type="match status" value="1"/>
</dbReference>
<dbReference type="InterPro" id="IPR051603">
    <property type="entry name" value="Zinc-ADH_QOR/CCCR"/>
</dbReference>
<reference evidence="3" key="1">
    <citation type="submission" date="2018-05" db="EMBL/GenBank/DDBJ databases">
        <authorList>
            <person name="Lanie J.A."/>
            <person name="Ng W.-L."/>
            <person name="Kazmierczak K.M."/>
            <person name="Andrzejewski T.M."/>
            <person name="Davidsen T.M."/>
            <person name="Wayne K.J."/>
            <person name="Tettelin H."/>
            <person name="Glass J.I."/>
            <person name="Rusch D."/>
            <person name="Podicherti R."/>
            <person name="Tsui H.-C.T."/>
            <person name="Winkler M.E."/>
        </authorList>
    </citation>
    <scope>NUCLEOTIDE SEQUENCE</scope>
</reference>
<sequence>MQAVRIHEHGDVGILQYESAPEPKPKIGEVLVQVKAAAMNHLDLWVRRGVPGVPLPMILGSDGAGVITEIGDDVTQFRVGDNVCIQPLTYCGHCRFCSRGQENYCDTIGFLGETQDGTNCEYIAVPEGNVRLKPDHISFEEAAAFPLTSQTAYGMLIHRSKIEPGETVFVWGASSGVGTMAIQIAKTKGCRVIATGSTEKKRVHAAAIGADLVLDHHNDEIAQSVKSFTEGRGVDVVFEHVGKATWETSMRILGKGGRLVTCGATTGPKVGIDIRHLFSKQQTILGSTMGNVAAFDECLSLVSAGKIKPIIDRTFRFDEVKEAHEHLENGQQIGKIILLPE</sequence>
<dbReference type="SMART" id="SM00829">
    <property type="entry name" value="PKS_ER"/>
    <property type="match status" value="1"/>
</dbReference>
<evidence type="ECO:0000259" key="2">
    <source>
        <dbReference type="SMART" id="SM00829"/>
    </source>
</evidence>
<organism evidence="3">
    <name type="scientific">marine metagenome</name>
    <dbReference type="NCBI Taxonomy" id="408172"/>
    <lineage>
        <taxon>unclassified sequences</taxon>
        <taxon>metagenomes</taxon>
        <taxon>ecological metagenomes</taxon>
    </lineage>
</organism>
<dbReference type="Gene3D" id="3.90.180.10">
    <property type="entry name" value="Medium-chain alcohol dehydrogenases, catalytic domain"/>
    <property type="match status" value="1"/>
</dbReference>
<dbReference type="CDD" id="cd08266">
    <property type="entry name" value="Zn_ADH_like1"/>
    <property type="match status" value="1"/>
</dbReference>
<keyword evidence="1" id="KW-0521">NADP</keyword>
<dbReference type="InterPro" id="IPR036291">
    <property type="entry name" value="NAD(P)-bd_dom_sf"/>
</dbReference>